<proteinExistence type="predicted"/>
<protein>
    <submittedName>
        <fullName evidence="1">Uncharacterized protein</fullName>
    </submittedName>
</protein>
<dbReference type="Proteomes" id="UP000185936">
    <property type="component" value="Unassembled WGS sequence"/>
</dbReference>
<dbReference type="EMBL" id="FTNR01000009">
    <property type="protein sequence ID" value="SIS05831.1"/>
    <property type="molecule type" value="Genomic_DNA"/>
</dbReference>
<organism evidence="1 2">
    <name type="scientific">Natronorubrum thiooxidans</name>
    <dbReference type="NCBI Taxonomy" id="308853"/>
    <lineage>
        <taxon>Archaea</taxon>
        <taxon>Methanobacteriati</taxon>
        <taxon>Methanobacteriota</taxon>
        <taxon>Stenosarchaea group</taxon>
        <taxon>Halobacteria</taxon>
        <taxon>Halobacteriales</taxon>
        <taxon>Natrialbaceae</taxon>
        <taxon>Natronorubrum</taxon>
    </lineage>
</organism>
<accession>A0A1N7FZS7</accession>
<evidence type="ECO:0000313" key="2">
    <source>
        <dbReference type="Proteomes" id="UP000185936"/>
    </source>
</evidence>
<gene>
    <name evidence="1" type="ORF">SAMN05421752_10952</name>
</gene>
<sequence>MVKCARCGRDVDDVENITPDVITKELIDSIDHGEEDLAGEDDLKVCAECMDELKGD</sequence>
<dbReference type="AlphaFoldDB" id="A0A1N7FZS7"/>
<keyword evidence="2" id="KW-1185">Reference proteome</keyword>
<reference evidence="2" key="1">
    <citation type="submission" date="2017-01" db="EMBL/GenBank/DDBJ databases">
        <authorList>
            <person name="Varghese N."/>
            <person name="Submissions S."/>
        </authorList>
    </citation>
    <scope>NUCLEOTIDE SEQUENCE [LARGE SCALE GENOMIC DNA]</scope>
    <source>
        <strain evidence="2">type strain: HArc-</strain>
    </source>
</reference>
<evidence type="ECO:0000313" key="1">
    <source>
        <dbReference type="EMBL" id="SIS05831.1"/>
    </source>
</evidence>
<name>A0A1N7FZS7_9EURY</name>